<comment type="caution">
    <text evidence="3">The sequence shown here is derived from an EMBL/GenBank/DDBJ whole genome shotgun (WGS) entry which is preliminary data.</text>
</comment>
<dbReference type="PANTHER" id="PTHR11365">
    <property type="entry name" value="5-OXOPROLINASE RELATED"/>
    <property type="match status" value="1"/>
</dbReference>
<proteinExistence type="predicted"/>
<feature type="domain" description="Hydantoinase A/oxoprolinase" evidence="1">
    <location>
        <begin position="212"/>
        <end position="491"/>
    </location>
</feature>
<dbReference type="AlphaFoldDB" id="A0A934IVI3"/>
<name>A0A934IVI3_9HYPH</name>
<dbReference type="InterPro" id="IPR043129">
    <property type="entry name" value="ATPase_NBD"/>
</dbReference>
<dbReference type="InterPro" id="IPR008040">
    <property type="entry name" value="Hydant_A_N"/>
</dbReference>
<feature type="domain" description="Hydantoinase/oxoprolinase N-terminal" evidence="2">
    <location>
        <begin position="17"/>
        <end position="184"/>
    </location>
</feature>
<protein>
    <submittedName>
        <fullName evidence="3">Hydantoinase/oxoprolinase family protein</fullName>
    </submittedName>
</protein>
<dbReference type="SUPFAM" id="SSF53067">
    <property type="entry name" value="Actin-like ATPase domain"/>
    <property type="match status" value="1"/>
</dbReference>
<dbReference type="GO" id="GO:0005829">
    <property type="term" value="C:cytosol"/>
    <property type="evidence" value="ECO:0007669"/>
    <property type="project" value="TreeGrafter"/>
</dbReference>
<dbReference type="Pfam" id="PF05378">
    <property type="entry name" value="Hydant_A_N"/>
    <property type="match status" value="1"/>
</dbReference>
<dbReference type="EMBL" id="JAEKJA010000030">
    <property type="protein sequence ID" value="MBJ3778509.1"/>
    <property type="molecule type" value="Genomic_DNA"/>
</dbReference>
<dbReference type="InterPro" id="IPR002821">
    <property type="entry name" value="Hydantoinase_A"/>
</dbReference>
<reference evidence="3" key="1">
    <citation type="submission" date="2020-12" db="EMBL/GenBank/DDBJ databases">
        <title>Bacterial taxonomy.</title>
        <authorList>
            <person name="Pan X."/>
        </authorList>
    </citation>
    <scope>NUCLEOTIDE SEQUENCE</scope>
    <source>
        <strain evidence="3">B2012</strain>
    </source>
</reference>
<dbReference type="PANTHER" id="PTHR11365:SF23">
    <property type="entry name" value="HYPOTHETICAL 5-OXOPROLINASE (EUROFUNG)-RELATED"/>
    <property type="match status" value="1"/>
</dbReference>
<dbReference type="GO" id="GO:0006749">
    <property type="term" value="P:glutathione metabolic process"/>
    <property type="evidence" value="ECO:0007669"/>
    <property type="project" value="TreeGrafter"/>
</dbReference>
<dbReference type="GO" id="GO:0017168">
    <property type="term" value="F:5-oxoprolinase (ATP-hydrolyzing) activity"/>
    <property type="evidence" value="ECO:0007669"/>
    <property type="project" value="TreeGrafter"/>
</dbReference>
<evidence type="ECO:0000259" key="1">
    <source>
        <dbReference type="Pfam" id="PF01968"/>
    </source>
</evidence>
<dbReference type="Pfam" id="PF01968">
    <property type="entry name" value="Hydantoinase_A"/>
    <property type="match status" value="1"/>
</dbReference>
<dbReference type="InterPro" id="IPR045079">
    <property type="entry name" value="Oxoprolinase-like"/>
</dbReference>
<keyword evidence="4" id="KW-1185">Reference proteome</keyword>
<dbReference type="Proteomes" id="UP000609531">
    <property type="component" value="Unassembled WGS sequence"/>
</dbReference>
<gene>
    <name evidence="3" type="ORF">JCR33_22605</name>
</gene>
<evidence type="ECO:0000313" key="3">
    <source>
        <dbReference type="EMBL" id="MBJ3778509.1"/>
    </source>
</evidence>
<organism evidence="3 4">
    <name type="scientific">Acuticoccus mangrovi</name>
    <dbReference type="NCBI Taxonomy" id="2796142"/>
    <lineage>
        <taxon>Bacteria</taxon>
        <taxon>Pseudomonadati</taxon>
        <taxon>Pseudomonadota</taxon>
        <taxon>Alphaproteobacteria</taxon>
        <taxon>Hyphomicrobiales</taxon>
        <taxon>Amorphaceae</taxon>
        <taxon>Acuticoccus</taxon>
    </lineage>
</organism>
<evidence type="ECO:0000259" key="2">
    <source>
        <dbReference type="Pfam" id="PF05378"/>
    </source>
</evidence>
<sequence length="660" mass="68866">MKPELAEQDRSPCYSLSIDTGGTFTDGFASGPDGQVQVKVDTTPHDLTQGFMACVEAAAEAMNEPLEDFLALLRDVRFSSTIATNAVVQRLGHRVGLIVSDGGLAAYGSDGEFASLSDFIDPDFVVAVPEAVSDEGVVELAPNPADVEAAVRRLLERGVGMIVISFRNADKNPANEAAARELITASYPRHYLGAIPVLQAARLSLSPSDFGRTALAILNAYLHPSLVRSLYKAEDGLRTSGHQRPLLIVNTDGSTTRVAKTRALDTFNSGPSAGVIGAANVAAAIKAEHVCTFDVGGTTTDVAYIHDGTALRTPHTVAASLSVPHPAIDLWSFGLGGGSIIARKDGALTVGPNSAGSSPGPACFGLGGTHLTPTDVWLILGYIDPEGYLGGRRTLRKDASIAALDAVFPGDDRSAEDKALDALDAVHRALADGMRAWAANHPELLSGPGRWLFSYGGGGGLLCVEAAQSLGIDQVVVFPQSSVFSAFGGGLMPIAHAYRASASRLAGPFKLAALVGAAERDLRAEGITDLAAVKASVSVSSTDGVETEIQSDLASLKADDASVDLTPRSHRVDLRVEVERPLDVTVRMGVPELGKADRTVHTREGARAYPIVRGLGEPNAAPVDGPAFLAAQDTTIVIPEGWHCTFDALGFGTLRKGASQ</sequence>
<dbReference type="RefSeq" id="WP_198884415.1">
    <property type="nucleotide sequence ID" value="NZ_JAEKJA010000030.1"/>
</dbReference>
<evidence type="ECO:0000313" key="4">
    <source>
        <dbReference type="Proteomes" id="UP000609531"/>
    </source>
</evidence>
<accession>A0A934IVI3</accession>